<evidence type="ECO:0000256" key="4">
    <source>
        <dbReference type="ARBA" id="ARBA00023136"/>
    </source>
</evidence>
<evidence type="ECO:0000256" key="3">
    <source>
        <dbReference type="ARBA" id="ARBA00022989"/>
    </source>
</evidence>
<feature type="transmembrane region" description="Helical" evidence="6">
    <location>
        <begin position="259"/>
        <end position="283"/>
    </location>
</feature>
<evidence type="ECO:0000256" key="5">
    <source>
        <dbReference type="SAM" id="MobiDB-lite"/>
    </source>
</evidence>
<sequence>MFLLLLACPTAAVDEFATAPDYATKNYTDYASVLRRELLRSYEKAVPPKSERSSDFSRAGTDVDLQIRFVKVESVKPAEGRLRLKVWLRTWWTDERLSWDPALHGNVTILHFLAKSTHVNEDTEIWLPDLVPYNTVDSIIQTLEASTARVTHKGSIFWSRPGVLDIMCKFSGLVAFPYDRLKCRLEVAGWMMSDGFQGLHLRGSGVELALQEQTLGSSYQEFTIVNVNVTKVTYKYECCPDDPPWSALVYTIDLGRASLYYTMLAVIPSALLTYLSTAVFFMSPEVGERLSYGITLILANEFNKFVVAGMVPNCGEMLWIEYFGYLCTFVMTVALFETCIVLFLYFHTREHIVPHWIADLAKGIRELLRHALGASVIDTRRRSSLDSLPDAIRAMRDEKESQAGPIYRTLQSRRNELSRAQPHSSPHSQRRSPHDGQSDRRSGDEFIHPQRGSCRDPLGRASHRSMSTSEEDAARLIYFERLFYLIDKTSEGWVSLEDVSVLFSFAALHLTAGERMAIINRSDEGGDRRFLRSEFIQVCVAALWNEPLSTIEMAMQNFEDSRHMFERRFQHKWRRAARRLDRMARSLPLLYTALLVLLMNIDLTDGYMEDDKLLMFQGPGNFSIGTTGVLRSLIIPLGWIGVVLCGYFVRKVAMSRKERLGKEQKPPSSNKRRPTKPRAFIGPLNEVLTQFYSRSQLGQDEQAHDADTQHSSRRRFSIRRTLIARRHSTGGTSSRTGNAPAPCTADRRSAPTLQYAAADDNRVATRDSKSKNGSTDSIFSSLAL</sequence>
<dbReference type="SUPFAM" id="SSF47473">
    <property type="entry name" value="EF-hand"/>
    <property type="match status" value="1"/>
</dbReference>
<keyword evidence="4 6" id="KW-0472">Membrane</keyword>
<dbReference type="GO" id="GO:0005230">
    <property type="term" value="F:extracellular ligand-gated monoatomic ion channel activity"/>
    <property type="evidence" value="ECO:0007669"/>
    <property type="project" value="InterPro"/>
</dbReference>
<reference evidence="9 10" key="1">
    <citation type="journal article" date="2024" name="Science">
        <title>Giant polyketide synthase enzymes in the biosynthesis of giant marine polyether toxins.</title>
        <authorList>
            <person name="Fallon T.R."/>
            <person name="Shende V.V."/>
            <person name="Wierzbicki I.H."/>
            <person name="Pendleton A.L."/>
            <person name="Watervoot N.F."/>
            <person name="Auber R.P."/>
            <person name="Gonzalez D.J."/>
            <person name="Wisecaver J.H."/>
            <person name="Moore B.S."/>
        </authorList>
    </citation>
    <scope>NUCLEOTIDE SEQUENCE [LARGE SCALE GENOMIC DNA]</scope>
    <source>
        <strain evidence="9 10">12B1</strain>
    </source>
</reference>
<feature type="compositionally biased region" description="Polar residues" evidence="5">
    <location>
        <begin position="771"/>
        <end position="784"/>
    </location>
</feature>
<dbReference type="GO" id="GO:0004888">
    <property type="term" value="F:transmembrane signaling receptor activity"/>
    <property type="evidence" value="ECO:0007669"/>
    <property type="project" value="InterPro"/>
</dbReference>
<evidence type="ECO:0000259" key="7">
    <source>
        <dbReference type="Pfam" id="PF02931"/>
    </source>
</evidence>
<comment type="subcellular location">
    <subcellularLocation>
        <location evidence="1">Membrane</location>
        <topology evidence="1">Multi-pass membrane protein</topology>
    </subcellularLocation>
</comment>
<feature type="transmembrane region" description="Helical" evidence="6">
    <location>
        <begin position="323"/>
        <end position="346"/>
    </location>
</feature>
<dbReference type="InterPro" id="IPR006202">
    <property type="entry name" value="Neur_chan_lig-bd"/>
</dbReference>
<organism evidence="9 10">
    <name type="scientific">Prymnesium parvum</name>
    <name type="common">Toxic golden alga</name>
    <dbReference type="NCBI Taxonomy" id="97485"/>
    <lineage>
        <taxon>Eukaryota</taxon>
        <taxon>Haptista</taxon>
        <taxon>Haptophyta</taxon>
        <taxon>Prymnesiophyceae</taxon>
        <taxon>Prymnesiales</taxon>
        <taxon>Prymnesiaceae</taxon>
        <taxon>Prymnesium</taxon>
    </lineage>
</organism>
<dbReference type="Proteomes" id="UP001515480">
    <property type="component" value="Unassembled WGS sequence"/>
</dbReference>
<feature type="compositionally biased region" description="Basic and acidic residues" evidence="5">
    <location>
        <begin position="759"/>
        <end position="770"/>
    </location>
</feature>
<dbReference type="InterPro" id="IPR036734">
    <property type="entry name" value="Neur_chan_lig-bd_sf"/>
</dbReference>
<proteinExistence type="predicted"/>
<dbReference type="CDD" id="cd18989">
    <property type="entry name" value="LGIC_ECD_cation"/>
    <property type="match status" value="1"/>
</dbReference>
<dbReference type="GO" id="GO:0016020">
    <property type="term" value="C:membrane"/>
    <property type="evidence" value="ECO:0007669"/>
    <property type="project" value="UniProtKB-SubCell"/>
</dbReference>
<protein>
    <recommendedName>
        <fullName evidence="11">Neurotransmitter-gated ion-channel ligand-binding domain-containing protein</fullName>
    </recommendedName>
</protein>
<dbReference type="Pfam" id="PF02931">
    <property type="entry name" value="Neur_chan_LBD"/>
    <property type="match status" value="1"/>
</dbReference>
<dbReference type="CDD" id="cd19051">
    <property type="entry name" value="LGIC_TM_cation"/>
    <property type="match status" value="1"/>
</dbReference>
<accession>A0AB34JH70</accession>
<dbReference type="Gene3D" id="2.70.170.10">
    <property type="entry name" value="Neurotransmitter-gated ion-channel ligand-binding domain"/>
    <property type="match status" value="1"/>
</dbReference>
<evidence type="ECO:0000313" key="10">
    <source>
        <dbReference type="Proteomes" id="UP001515480"/>
    </source>
</evidence>
<feature type="region of interest" description="Disordered" evidence="5">
    <location>
        <begin position="414"/>
        <end position="466"/>
    </location>
</feature>
<dbReference type="PANTHER" id="PTHR18945">
    <property type="entry name" value="NEUROTRANSMITTER GATED ION CHANNEL"/>
    <property type="match status" value="1"/>
</dbReference>
<evidence type="ECO:0000256" key="6">
    <source>
        <dbReference type="SAM" id="Phobius"/>
    </source>
</evidence>
<feature type="region of interest" description="Disordered" evidence="5">
    <location>
        <begin position="658"/>
        <end position="679"/>
    </location>
</feature>
<feature type="transmembrane region" description="Helical" evidence="6">
    <location>
        <begin position="290"/>
        <end position="311"/>
    </location>
</feature>
<dbReference type="EMBL" id="JBGBPQ010000009">
    <property type="protein sequence ID" value="KAL1520081.1"/>
    <property type="molecule type" value="Genomic_DNA"/>
</dbReference>
<feature type="transmembrane region" description="Helical" evidence="6">
    <location>
        <begin position="588"/>
        <end position="608"/>
    </location>
</feature>
<evidence type="ECO:0000313" key="9">
    <source>
        <dbReference type="EMBL" id="KAL1520081.1"/>
    </source>
</evidence>
<evidence type="ECO:0000259" key="8">
    <source>
        <dbReference type="Pfam" id="PF02932"/>
    </source>
</evidence>
<dbReference type="SUPFAM" id="SSF63712">
    <property type="entry name" value="Nicotinic receptor ligand binding domain-like"/>
    <property type="match status" value="1"/>
</dbReference>
<dbReference type="InterPro" id="IPR006201">
    <property type="entry name" value="Neur_channel"/>
</dbReference>
<dbReference type="InterPro" id="IPR036719">
    <property type="entry name" value="Neuro-gated_channel_TM_sf"/>
</dbReference>
<dbReference type="Pfam" id="PF02932">
    <property type="entry name" value="Neur_chan_memb"/>
    <property type="match status" value="1"/>
</dbReference>
<feature type="compositionally biased region" description="Basic and acidic residues" evidence="5">
    <location>
        <begin position="701"/>
        <end position="710"/>
    </location>
</feature>
<feature type="compositionally biased region" description="Basic residues" evidence="5">
    <location>
        <begin position="711"/>
        <end position="728"/>
    </location>
</feature>
<dbReference type="Gene3D" id="1.20.58.390">
    <property type="entry name" value="Neurotransmitter-gated ion-channel transmembrane domain"/>
    <property type="match status" value="1"/>
</dbReference>
<evidence type="ECO:0008006" key="11">
    <source>
        <dbReference type="Google" id="ProtNLM"/>
    </source>
</evidence>
<comment type="caution">
    <text evidence="9">The sequence shown here is derived from an EMBL/GenBank/DDBJ whole genome shotgun (WGS) entry which is preliminary data.</text>
</comment>
<dbReference type="AlphaFoldDB" id="A0AB34JH70"/>
<feature type="compositionally biased region" description="Basic and acidic residues" evidence="5">
    <location>
        <begin position="432"/>
        <end position="458"/>
    </location>
</feature>
<evidence type="ECO:0000256" key="2">
    <source>
        <dbReference type="ARBA" id="ARBA00022692"/>
    </source>
</evidence>
<dbReference type="InterPro" id="IPR011992">
    <property type="entry name" value="EF-hand-dom_pair"/>
</dbReference>
<feature type="region of interest" description="Disordered" evidence="5">
    <location>
        <begin position="698"/>
        <end position="784"/>
    </location>
</feature>
<keyword evidence="3 6" id="KW-1133">Transmembrane helix</keyword>
<feature type="domain" description="Neurotransmitter-gated ion-channel ligand-binding" evidence="7">
    <location>
        <begin position="34"/>
        <end position="256"/>
    </location>
</feature>
<dbReference type="SUPFAM" id="SSF90112">
    <property type="entry name" value="Neurotransmitter-gated ion-channel transmembrane pore"/>
    <property type="match status" value="1"/>
</dbReference>
<name>A0AB34JH70_PRYPA</name>
<evidence type="ECO:0000256" key="1">
    <source>
        <dbReference type="ARBA" id="ARBA00004141"/>
    </source>
</evidence>
<feature type="domain" description="Neurotransmitter-gated ion-channel transmembrane" evidence="8">
    <location>
        <begin position="266"/>
        <end position="442"/>
    </location>
</feature>
<dbReference type="InterPro" id="IPR038050">
    <property type="entry name" value="Neuro_actylchol_rec"/>
</dbReference>
<keyword evidence="10" id="KW-1185">Reference proteome</keyword>
<keyword evidence="2 6" id="KW-0812">Transmembrane</keyword>
<gene>
    <name evidence="9" type="ORF">AB1Y20_023556</name>
</gene>
<feature type="transmembrane region" description="Helical" evidence="6">
    <location>
        <begin position="628"/>
        <end position="649"/>
    </location>
</feature>
<dbReference type="InterPro" id="IPR006029">
    <property type="entry name" value="Neurotrans-gated_channel_TM"/>
</dbReference>